<evidence type="ECO:0000313" key="3">
    <source>
        <dbReference type="Proteomes" id="UP001620262"/>
    </source>
</evidence>
<dbReference type="SUPFAM" id="SSF54593">
    <property type="entry name" value="Glyoxalase/Bleomycin resistance protein/Dihydroxybiphenyl dioxygenase"/>
    <property type="match status" value="1"/>
</dbReference>
<accession>A0ABW8L7U2</accession>
<protein>
    <submittedName>
        <fullName evidence="2">VOC family protein</fullName>
    </submittedName>
</protein>
<evidence type="ECO:0000259" key="1">
    <source>
        <dbReference type="Pfam" id="PF00903"/>
    </source>
</evidence>
<comment type="caution">
    <text evidence="2">The sequence shown here is derived from an EMBL/GenBank/DDBJ whole genome shotgun (WGS) entry which is preliminary data.</text>
</comment>
<sequence length="124" mass="14226">MTDLSCEEIKAFVPAKDFALSCAFYQHMGFQIAWETPDMAYFYHGDCSFLLQNFYNPEHAKNFMMHLLVADVTAWHDKLTSAGLAQKYNIKITEPSLQAWQMIDFVIYDPSGVLWRIGQSSDDG</sequence>
<name>A0ABW8L7U2_9GAMM</name>
<dbReference type="Gene3D" id="3.10.180.10">
    <property type="entry name" value="2,3-Dihydroxybiphenyl 1,2-Dioxygenase, domain 1"/>
    <property type="match status" value="1"/>
</dbReference>
<dbReference type="EMBL" id="JBJDOT010000054">
    <property type="protein sequence ID" value="MFK3866631.1"/>
    <property type="molecule type" value="Genomic_DNA"/>
</dbReference>
<dbReference type="InterPro" id="IPR029068">
    <property type="entry name" value="Glyas_Bleomycin-R_OHBP_Dase"/>
</dbReference>
<dbReference type="Pfam" id="PF00903">
    <property type="entry name" value="Glyoxalase"/>
    <property type="match status" value="1"/>
</dbReference>
<gene>
    <name evidence="2" type="ORF">ACI2JU_22570</name>
</gene>
<dbReference type="RefSeq" id="WP_182718231.1">
    <property type="nucleotide sequence ID" value="NZ_JBJDOT010000054.1"/>
</dbReference>
<keyword evidence="3" id="KW-1185">Reference proteome</keyword>
<feature type="domain" description="Glyoxalase/fosfomycin resistance/dioxygenase" evidence="1">
    <location>
        <begin position="13"/>
        <end position="117"/>
    </location>
</feature>
<proteinExistence type="predicted"/>
<dbReference type="Proteomes" id="UP001620262">
    <property type="component" value="Unassembled WGS sequence"/>
</dbReference>
<organism evidence="2 3">
    <name type="scientific">Pseudoalteromonas rhizosphaerae</name>
    <dbReference type="NCBI Taxonomy" id="2518973"/>
    <lineage>
        <taxon>Bacteria</taxon>
        <taxon>Pseudomonadati</taxon>
        <taxon>Pseudomonadota</taxon>
        <taxon>Gammaproteobacteria</taxon>
        <taxon>Alteromonadales</taxon>
        <taxon>Pseudoalteromonadaceae</taxon>
        <taxon>Pseudoalteromonas</taxon>
    </lineage>
</organism>
<reference evidence="2 3" key="1">
    <citation type="submission" date="2024-11" db="EMBL/GenBank/DDBJ databases">
        <title>The Natural Products Discovery Center: Release of the First 8490 Sequenced Strains for Exploring Actinobacteria Biosynthetic Diversity.</title>
        <authorList>
            <person name="Kalkreuter E."/>
            <person name="Kautsar S.A."/>
            <person name="Yang D."/>
            <person name="Bader C.D."/>
            <person name="Teijaro C.N."/>
            <person name="Fluegel L."/>
            <person name="Davis C.M."/>
            <person name="Simpson J.R."/>
            <person name="Lauterbach L."/>
            <person name="Steele A.D."/>
            <person name="Gui C."/>
            <person name="Meng S."/>
            <person name="Li G."/>
            <person name="Viehrig K."/>
            <person name="Ye F."/>
            <person name="Su P."/>
            <person name="Kiefer A.F."/>
            <person name="Nichols A."/>
            <person name="Cepeda A.J."/>
            <person name="Yan W."/>
            <person name="Fan B."/>
            <person name="Jiang Y."/>
            <person name="Adhikari A."/>
            <person name="Zheng C.-J."/>
            <person name="Schuster L."/>
            <person name="Cowan T.M."/>
            <person name="Smanski M.J."/>
            <person name="Chevrette M.G."/>
            <person name="De Carvalho L.P.S."/>
            <person name="Shen B."/>
        </authorList>
    </citation>
    <scope>NUCLEOTIDE SEQUENCE [LARGE SCALE GENOMIC DNA]</scope>
    <source>
        <strain evidence="2 3">NPDC078403</strain>
    </source>
</reference>
<dbReference type="CDD" id="cd08356">
    <property type="entry name" value="VOC_CChe_VCA0619_like"/>
    <property type="match status" value="1"/>
</dbReference>
<dbReference type="InterPro" id="IPR004360">
    <property type="entry name" value="Glyas_Fos-R_dOase_dom"/>
</dbReference>
<evidence type="ECO:0000313" key="2">
    <source>
        <dbReference type="EMBL" id="MFK3866631.1"/>
    </source>
</evidence>